<evidence type="ECO:0000313" key="1">
    <source>
        <dbReference type="EMBL" id="EYC44673.1"/>
    </source>
</evidence>
<dbReference type="Gene3D" id="2.70.40.10">
    <property type="match status" value="1"/>
</dbReference>
<gene>
    <name evidence="1" type="primary">Acey_s0454.g1742</name>
    <name evidence="1" type="ORF">Y032_0454g1742</name>
</gene>
<dbReference type="EMBL" id="JARK01000054">
    <property type="protein sequence ID" value="EYC44673.1"/>
    <property type="molecule type" value="Genomic_DNA"/>
</dbReference>
<name>A0A016X097_9BILA</name>
<dbReference type="SUPFAM" id="SSF51283">
    <property type="entry name" value="dUTPase-like"/>
    <property type="match status" value="1"/>
</dbReference>
<dbReference type="OrthoDB" id="419889at2759"/>
<sequence>MQNSVLRRRSHGPFRARNLKWARSYPRIRPSSSSTQSGFITCRCPGDKLLRKGLFSHLLRSSLSSTKMATLSARDLNVHGAGDEVESKKPRMDEQRLTVRFVKLNPDAQEPVYGSAAAAGADLFSAEDCVVPAQASALLDGEKSRNTPL</sequence>
<comment type="caution">
    <text evidence="1">The sequence shown here is derived from an EMBL/GenBank/DDBJ whole genome shotgun (WGS) entry which is preliminary data.</text>
</comment>
<keyword evidence="2" id="KW-1185">Reference proteome</keyword>
<dbReference type="STRING" id="53326.A0A016X097"/>
<dbReference type="InterPro" id="IPR036157">
    <property type="entry name" value="dUTPase-like_sf"/>
</dbReference>
<accession>A0A016X097</accession>
<protein>
    <submittedName>
        <fullName evidence="1">Uncharacterized protein</fullName>
    </submittedName>
</protein>
<reference evidence="2" key="1">
    <citation type="journal article" date="2015" name="Nat. Genet.">
        <title>The genome and transcriptome of the zoonotic hookworm Ancylostoma ceylanicum identify infection-specific gene families.</title>
        <authorList>
            <person name="Schwarz E.M."/>
            <person name="Hu Y."/>
            <person name="Antoshechkin I."/>
            <person name="Miller M.M."/>
            <person name="Sternberg P.W."/>
            <person name="Aroian R.V."/>
        </authorList>
    </citation>
    <scope>NUCLEOTIDE SEQUENCE</scope>
    <source>
        <strain evidence="2">HY135</strain>
    </source>
</reference>
<proteinExistence type="predicted"/>
<organism evidence="1 2">
    <name type="scientific">Ancylostoma ceylanicum</name>
    <dbReference type="NCBI Taxonomy" id="53326"/>
    <lineage>
        <taxon>Eukaryota</taxon>
        <taxon>Metazoa</taxon>
        <taxon>Ecdysozoa</taxon>
        <taxon>Nematoda</taxon>
        <taxon>Chromadorea</taxon>
        <taxon>Rhabditida</taxon>
        <taxon>Rhabditina</taxon>
        <taxon>Rhabditomorpha</taxon>
        <taxon>Strongyloidea</taxon>
        <taxon>Ancylostomatidae</taxon>
        <taxon>Ancylostomatinae</taxon>
        <taxon>Ancylostoma</taxon>
    </lineage>
</organism>
<evidence type="ECO:0000313" key="2">
    <source>
        <dbReference type="Proteomes" id="UP000024635"/>
    </source>
</evidence>
<dbReference type="Proteomes" id="UP000024635">
    <property type="component" value="Unassembled WGS sequence"/>
</dbReference>
<dbReference type="AlphaFoldDB" id="A0A016X097"/>